<dbReference type="PROSITE" id="PS00113">
    <property type="entry name" value="ADENYLATE_KINASE"/>
    <property type="match status" value="1"/>
</dbReference>
<keyword evidence="5 7" id="KW-0067">ATP-binding</keyword>
<feature type="binding site" evidence="5">
    <location>
        <begin position="85"/>
        <end position="88"/>
    </location>
    <ligand>
        <name>AMP</name>
        <dbReference type="ChEBI" id="CHEBI:456215"/>
    </ligand>
</feature>
<comment type="caution">
    <text evidence="5">Lacks conserved residue(s) required for the propagation of feature annotation.</text>
</comment>
<gene>
    <name evidence="5" type="primary">adk</name>
    <name evidence="8" type="ORF">M6D93_00435</name>
</gene>
<feature type="binding site" evidence="5">
    <location>
        <position position="172"/>
    </location>
    <ligand>
        <name>ATP</name>
        <dbReference type="ChEBI" id="CHEBI:30616"/>
    </ligand>
</feature>
<dbReference type="CDD" id="cd01428">
    <property type="entry name" value="ADK"/>
    <property type="match status" value="1"/>
</dbReference>
<evidence type="ECO:0000313" key="9">
    <source>
        <dbReference type="Proteomes" id="UP001056336"/>
    </source>
</evidence>
<keyword evidence="2 5" id="KW-0545">Nucleotide biosynthesis</keyword>
<keyword evidence="3 5" id="KW-0547">Nucleotide-binding</keyword>
<reference evidence="8" key="2">
    <citation type="submission" date="2022-05" db="EMBL/GenBank/DDBJ databases">
        <authorList>
            <person name="Kim J.-S."/>
            <person name="Lee K."/>
            <person name="Suh M."/>
            <person name="Eom M."/>
            <person name="Kim J.-S."/>
            <person name="Kim D.-S."/>
            <person name="Ko S.-H."/>
            <person name="Shin Y."/>
            <person name="Lee J.-S."/>
        </authorList>
    </citation>
    <scope>NUCLEOTIDE SEQUENCE</scope>
    <source>
        <strain evidence="8">N237</strain>
    </source>
</reference>
<keyword evidence="4 5" id="KW-0418">Kinase</keyword>
<evidence type="ECO:0000313" key="8">
    <source>
        <dbReference type="EMBL" id="UQX88487.1"/>
    </source>
</evidence>
<comment type="catalytic activity">
    <reaction evidence="5 7">
        <text>AMP + ATP = 2 ADP</text>
        <dbReference type="Rhea" id="RHEA:12973"/>
        <dbReference type="ChEBI" id="CHEBI:30616"/>
        <dbReference type="ChEBI" id="CHEBI:456215"/>
        <dbReference type="ChEBI" id="CHEBI:456216"/>
        <dbReference type="EC" id="2.7.4.3"/>
    </reaction>
</comment>
<sequence length="191" mass="20607">MRILLMGPPGSGKGTQGVRLAQALGIPHIAVGDLLRAEVESGSERGQAFAEIMGRGELISDDVITELITPVVVAAGRSGGYILDGFPRTLVQAVNARQAADELNVDADVVIWLDVPPRELIDRLVGRAAEQGRADDNAEAVSRRLQVYEEATRPLLDYYKGRGILAEVDASKDPAVVNRDLMRVIESRRPS</sequence>
<reference evidence="8" key="1">
    <citation type="journal article" date="2018" name="Int. J. Syst. Evol. Microbiol.">
        <title>Jatrophihabitans telluris sp. nov., isolated from sediment soil of lava forest wetlands and the emended description of the genus Jatrophihabitans.</title>
        <authorList>
            <person name="Lee K.C."/>
            <person name="Suh M.K."/>
            <person name="Eom M.K."/>
            <person name="Kim K.K."/>
            <person name="Kim J.S."/>
            <person name="Kim D.S."/>
            <person name="Ko S.H."/>
            <person name="Shin Y.K."/>
            <person name="Lee J.S."/>
        </authorList>
    </citation>
    <scope>NUCLEOTIDE SEQUENCE</scope>
    <source>
        <strain evidence="8">N237</strain>
    </source>
</reference>
<keyword evidence="9" id="KW-1185">Reference proteome</keyword>
<feature type="binding site" evidence="5">
    <location>
        <position position="36"/>
    </location>
    <ligand>
        <name>AMP</name>
        <dbReference type="ChEBI" id="CHEBI:456215"/>
    </ligand>
</feature>
<comment type="domain">
    <text evidence="5">Consists of three domains, a large central CORE domain and two small peripheral domains, NMPbind and LID, which undergo movements during catalysis. The LID domain closes over the site of phosphoryl transfer upon ATP binding. Assembling and dissambling the active center during each catalytic cycle provides an effective means to prevent ATP hydrolysis.</text>
</comment>
<organism evidence="8 9">
    <name type="scientific">Jatrophihabitans telluris</name>
    <dbReference type="NCBI Taxonomy" id="2038343"/>
    <lineage>
        <taxon>Bacteria</taxon>
        <taxon>Bacillati</taxon>
        <taxon>Actinomycetota</taxon>
        <taxon>Actinomycetes</taxon>
        <taxon>Jatrophihabitantales</taxon>
        <taxon>Jatrophihabitantaceae</taxon>
        <taxon>Jatrophihabitans</taxon>
    </lineage>
</organism>
<proteinExistence type="inferred from homology"/>
<comment type="subunit">
    <text evidence="5 7">Monomer.</text>
</comment>
<feature type="binding site" evidence="5">
    <location>
        <begin position="10"/>
        <end position="15"/>
    </location>
    <ligand>
        <name>ATP</name>
        <dbReference type="ChEBI" id="CHEBI:30616"/>
    </ligand>
</feature>
<feature type="binding site" evidence="5">
    <location>
        <position position="92"/>
    </location>
    <ligand>
        <name>AMP</name>
        <dbReference type="ChEBI" id="CHEBI:456215"/>
    </ligand>
</feature>
<evidence type="ECO:0000256" key="1">
    <source>
        <dbReference type="ARBA" id="ARBA00022679"/>
    </source>
</evidence>
<keyword evidence="5" id="KW-0963">Cytoplasm</keyword>
<evidence type="ECO:0000256" key="5">
    <source>
        <dbReference type="HAMAP-Rule" id="MF_00235"/>
    </source>
</evidence>
<feature type="binding site" evidence="5">
    <location>
        <position position="133"/>
    </location>
    <ligand>
        <name>AMP</name>
        <dbReference type="ChEBI" id="CHEBI:456215"/>
    </ligand>
</feature>
<comment type="pathway">
    <text evidence="5">Purine metabolism; AMP biosynthesis via salvage pathway; AMP from ADP: step 1/1.</text>
</comment>
<evidence type="ECO:0000256" key="4">
    <source>
        <dbReference type="ARBA" id="ARBA00022777"/>
    </source>
</evidence>
<comment type="subcellular location">
    <subcellularLocation>
        <location evidence="5 7">Cytoplasm</location>
    </subcellularLocation>
</comment>
<comment type="similarity">
    <text evidence="5 6">Belongs to the adenylate kinase family.</text>
</comment>
<evidence type="ECO:0000256" key="6">
    <source>
        <dbReference type="RuleBase" id="RU003330"/>
    </source>
</evidence>
<dbReference type="PANTHER" id="PTHR23359">
    <property type="entry name" value="NUCLEOTIDE KINASE"/>
    <property type="match status" value="1"/>
</dbReference>
<feature type="binding site" evidence="5">
    <location>
        <position position="127"/>
    </location>
    <ligand>
        <name>ATP</name>
        <dbReference type="ChEBI" id="CHEBI:30616"/>
    </ligand>
</feature>
<dbReference type="Gene3D" id="3.40.50.300">
    <property type="entry name" value="P-loop containing nucleotide triphosphate hydrolases"/>
    <property type="match status" value="1"/>
</dbReference>
<dbReference type="InterPro" id="IPR000850">
    <property type="entry name" value="Adenylat/UMP-CMP_kin"/>
</dbReference>
<dbReference type="HAMAP" id="MF_00235">
    <property type="entry name" value="Adenylate_kinase_Adk"/>
    <property type="match status" value="1"/>
</dbReference>
<feature type="region of interest" description="NMP" evidence="5">
    <location>
        <begin position="30"/>
        <end position="59"/>
    </location>
</feature>
<dbReference type="EMBL" id="CP097332">
    <property type="protein sequence ID" value="UQX88487.1"/>
    <property type="molecule type" value="Genomic_DNA"/>
</dbReference>
<dbReference type="NCBIfam" id="NF001381">
    <property type="entry name" value="PRK00279.1-3"/>
    <property type="match status" value="1"/>
</dbReference>
<dbReference type="NCBIfam" id="NF011100">
    <property type="entry name" value="PRK14527.1"/>
    <property type="match status" value="1"/>
</dbReference>
<dbReference type="InterPro" id="IPR027417">
    <property type="entry name" value="P-loop_NTPase"/>
</dbReference>
<dbReference type="PRINTS" id="PR00094">
    <property type="entry name" value="ADENYLTKNASE"/>
</dbReference>
<dbReference type="NCBIfam" id="NF011105">
    <property type="entry name" value="PRK14532.1"/>
    <property type="match status" value="1"/>
</dbReference>
<comment type="function">
    <text evidence="5">Catalyzes the reversible transfer of the terminal phosphate group between ATP and AMP. Plays an important role in cellular energy homeostasis and in adenine nucleotide metabolism.</text>
</comment>
<dbReference type="RefSeq" id="WP_249772034.1">
    <property type="nucleotide sequence ID" value="NZ_CP097332.1"/>
</dbReference>
<name>A0ABY4QYW5_9ACTN</name>
<protein>
    <recommendedName>
        <fullName evidence="5 7">Adenylate kinase</fullName>
        <shortName evidence="5">AK</shortName>
        <ecNumber evidence="5 7">2.7.4.3</ecNumber>
    </recommendedName>
    <alternativeName>
        <fullName evidence="5">ATP-AMP transphosphorylase</fullName>
    </alternativeName>
    <alternativeName>
        <fullName evidence="5">ATP:AMP phosphotransferase</fullName>
    </alternativeName>
    <alternativeName>
        <fullName evidence="5">Adenylate monophosphate kinase</fullName>
    </alternativeName>
</protein>
<dbReference type="EC" id="2.7.4.3" evidence="5 7"/>
<dbReference type="Proteomes" id="UP001056336">
    <property type="component" value="Chromosome"/>
</dbReference>
<feature type="binding site" evidence="5">
    <location>
        <position position="144"/>
    </location>
    <ligand>
        <name>AMP</name>
        <dbReference type="ChEBI" id="CHEBI:456215"/>
    </ligand>
</feature>
<evidence type="ECO:0000256" key="7">
    <source>
        <dbReference type="RuleBase" id="RU003331"/>
    </source>
</evidence>
<dbReference type="InterPro" id="IPR033690">
    <property type="entry name" value="Adenylat_kinase_CS"/>
</dbReference>
<accession>A0ABY4QYW5</accession>
<evidence type="ECO:0000256" key="3">
    <source>
        <dbReference type="ARBA" id="ARBA00022741"/>
    </source>
</evidence>
<keyword evidence="1 5" id="KW-0808">Transferase</keyword>
<evidence type="ECO:0000256" key="2">
    <source>
        <dbReference type="ARBA" id="ARBA00022727"/>
    </source>
</evidence>
<dbReference type="GO" id="GO:0004017">
    <property type="term" value="F:AMP kinase activity"/>
    <property type="evidence" value="ECO:0007669"/>
    <property type="project" value="UniProtKB-EC"/>
</dbReference>
<dbReference type="SUPFAM" id="SSF52540">
    <property type="entry name" value="P-loop containing nucleoside triphosphate hydrolases"/>
    <property type="match status" value="1"/>
</dbReference>
<dbReference type="Pfam" id="PF00406">
    <property type="entry name" value="ADK"/>
    <property type="match status" value="1"/>
</dbReference>
<feature type="binding site" evidence="5">
    <location>
        <begin position="57"/>
        <end position="59"/>
    </location>
    <ligand>
        <name>AMP</name>
        <dbReference type="ChEBI" id="CHEBI:456215"/>
    </ligand>
</feature>